<evidence type="ECO:0000256" key="2">
    <source>
        <dbReference type="SAM" id="Phobius"/>
    </source>
</evidence>
<reference evidence="3" key="2">
    <citation type="journal article" date="2021" name="PeerJ">
        <title>Extensive microbial diversity within the chicken gut microbiome revealed by metagenomics and culture.</title>
        <authorList>
            <person name="Gilroy R."/>
            <person name="Ravi A."/>
            <person name="Getino M."/>
            <person name="Pursley I."/>
            <person name="Horton D.L."/>
            <person name="Alikhan N.F."/>
            <person name="Baker D."/>
            <person name="Gharbi K."/>
            <person name="Hall N."/>
            <person name="Watson M."/>
            <person name="Adriaenssens E.M."/>
            <person name="Foster-Nyarko E."/>
            <person name="Jarju S."/>
            <person name="Secka A."/>
            <person name="Antonio M."/>
            <person name="Oren A."/>
            <person name="Chaudhuri R.R."/>
            <person name="La Ragione R."/>
            <person name="Hildebrand F."/>
            <person name="Pallen M.J."/>
        </authorList>
    </citation>
    <scope>NUCLEOTIDE SEQUENCE</scope>
    <source>
        <strain evidence="3">ChiSjej4B22-8148</strain>
    </source>
</reference>
<sequence length="126" mass="14420">MDREFERRMKRRARRLRERRRRRIFFLFGMILFFCLLVGIAAFIALRNPVGEEGGAVSREGLESLVQTAGSIDQSAYPDVQAEELQAEIDNALRLLEGEELSEEELNEAYAGLLDSIQNLIQNSSE</sequence>
<keyword evidence="1" id="KW-0175">Coiled coil</keyword>
<feature type="transmembrane region" description="Helical" evidence="2">
    <location>
        <begin position="24"/>
        <end position="46"/>
    </location>
</feature>
<protein>
    <submittedName>
        <fullName evidence="3">Uncharacterized protein</fullName>
    </submittedName>
</protein>
<evidence type="ECO:0000313" key="4">
    <source>
        <dbReference type="Proteomes" id="UP000886757"/>
    </source>
</evidence>
<evidence type="ECO:0000313" key="3">
    <source>
        <dbReference type="EMBL" id="HIR14516.1"/>
    </source>
</evidence>
<gene>
    <name evidence="3" type="ORF">IAB31_11405</name>
</gene>
<dbReference type="AlphaFoldDB" id="A0A9D1ADI0"/>
<keyword evidence="2" id="KW-0812">Transmembrane</keyword>
<reference evidence="3" key="1">
    <citation type="submission" date="2020-10" db="EMBL/GenBank/DDBJ databases">
        <authorList>
            <person name="Gilroy R."/>
        </authorList>
    </citation>
    <scope>NUCLEOTIDE SEQUENCE</scope>
    <source>
        <strain evidence="3">ChiSjej4B22-8148</strain>
    </source>
</reference>
<evidence type="ECO:0000256" key="1">
    <source>
        <dbReference type="SAM" id="Coils"/>
    </source>
</evidence>
<name>A0A9D1ADI0_9FIRM</name>
<proteinExistence type="predicted"/>
<keyword evidence="2" id="KW-1133">Transmembrane helix</keyword>
<organism evidence="3 4">
    <name type="scientific">Candidatus Choladousia intestinavium</name>
    <dbReference type="NCBI Taxonomy" id="2840727"/>
    <lineage>
        <taxon>Bacteria</taxon>
        <taxon>Bacillati</taxon>
        <taxon>Bacillota</taxon>
        <taxon>Clostridia</taxon>
        <taxon>Lachnospirales</taxon>
        <taxon>Lachnospiraceae</taxon>
        <taxon>Lachnospiraceae incertae sedis</taxon>
        <taxon>Candidatus Choladousia</taxon>
    </lineage>
</organism>
<comment type="caution">
    <text evidence="3">The sequence shown here is derived from an EMBL/GenBank/DDBJ whole genome shotgun (WGS) entry which is preliminary data.</text>
</comment>
<accession>A0A9D1ADI0</accession>
<feature type="coiled-coil region" evidence="1">
    <location>
        <begin position="82"/>
        <end position="123"/>
    </location>
</feature>
<dbReference type="EMBL" id="DVGK01000128">
    <property type="protein sequence ID" value="HIR14516.1"/>
    <property type="molecule type" value="Genomic_DNA"/>
</dbReference>
<dbReference type="Proteomes" id="UP000886757">
    <property type="component" value="Unassembled WGS sequence"/>
</dbReference>
<keyword evidence="2" id="KW-0472">Membrane</keyword>